<evidence type="ECO:0000256" key="2">
    <source>
        <dbReference type="ARBA" id="ARBA00022692"/>
    </source>
</evidence>
<feature type="transmembrane region" description="Helical" evidence="6">
    <location>
        <begin position="129"/>
        <end position="151"/>
    </location>
</feature>
<dbReference type="SUPFAM" id="SSF47413">
    <property type="entry name" value="lambda repressor-like DNA-binding domains"/>
    <property type="match status" value="1"/>
</dbReference>
<feature type="transmembrane region" description="Helical" evidence="6">
    <location>
        <begin position="157"/>
        <end position="175"/>
    </location>
</feature>
<dbReference type="InterPro" id="IPR019109">
    <property type="entry name" value="MamF_MmsF"/>
</dbReference>
<dbReference type="CDD" id="cd00093">
    <property type="entry name" value="HTH_XRE"/>
    <property type="match status" value="1"/>
</dbReference>
<dbReference type="GO" id="GO:0003677">
    <property type="term" value="F:DNA binding"/>
    <property type="evidence" value="ECO:0007669"/>
    <property type="project" value="UniProtKB-KW"/>
</dbReference>
<gene>
    <name evidence="8" type="ORF">SAMN05660293_02744</name>
</gene>
<dbReference type="Pfam" id="PF09685">
    <property type="entry name" value="MamF_MmsF"/>
    <property type="match status" value="1"/>
</dbReference>
<evidence type="ECO:0000256" key="1">
    <source>
        <dbReference type="ARBA" id="ARBA00004141"/>
    </source>
</evidence>
<evidence type="ECO:0000256" key="4">
    <source>
        <dbReference type="ARBA" id="ARBA00023125"/>
    </source>
</evidence>
<dbReference type="InterPro" id="IPR010982">
    <property type="entry name" value="Lambda_DNA-bd_dom_sf"/>
</dbReference>
<feature type="domain" description="HTH cro/C1-type" evidence="7">
    <location>
        <begin position="10"/>
        <end position="64"/>
    </location>
</feature>
<keyword evidence="2 6" id="KW-0812">Transmembrane</keyword>
<dbReference type="AlphaFoldDB" id="A0A1T5ET88"/>
<evidence type="ECO:0000313" key="9">
    <source>
        <dbReference type="Proteomes" id="UP000190897"/>
    </source>
</evidence>
<dbReference type="GO" id="GO:0005829">
    <property type="term" value="C:cytosol"/>
    <property type="evidence" value="ECO:0007669"/>
    <property type="project" value="TreeGrafter"/>
</dbReference>
<evidence type="ECO:0000256" key="6">
    <source>
        <dbReference type="SAM" id="Phobius"/>
    </source>
</evidence>
<evidence type="ECO:0000313" key="8">
    <source>
        <dbReference type="EMBL" id="SKB87142.1"/>
    </source>
</evidence>
<keyword evidence="4" id="KW-0238">DNA-binding</keyword>
<dbReference type="PANTHER" id="PTHR46797:SF1">
    <property type="entry name" value="METHYLPHOSPHONATE SYNTHASE"/>
    <property type="match status" value="1"/>
</dbReference>
<proteinExistence type="predicted"/>
<dbReference type="InterPro" id="IPR050807">
    <property type="entry name" value="TransReg_Diox_bact_type"/>
</dbReference>
<dbReference type="STRING" id="651661.SAMN05660293_02744"/>
<sequence>MSKLTISDQIRTLRKSKGLSQEALAENAGINLRTLQRIETGNAIPRGETLRLLARALDVSVQEMSAMIEAPAMVTEDDPGFLKLMSLSALSFWFIPFGNILLPLAFWILKKNKINGVAELGKRIVNFQIIWSLFTYGLAAFLILPVLFGQIFVNPLIMMPVMLLLYIANTVYIIVATKKITRNESELYAQI</sequence>
<evidence type="ECO:0000256" key="5">
    <source>
        <dbReference type="ARBA" id="ARBA00023136"/>
    </source>
</evidence>
<dbReference type="PROSITE" id="PS50943">
    <property type="entry name" value="HTH_CROC1"/>
    <property type="match status" value="1"/>
</dbReference>
<accession>A0A1T5ET88</accession>
<protein>
    <recommendedName>
        <fullName evidence="7">HTH cro/C1-type domain-containing protein</fullName>
    </recommendedName>
</protein>
<dbReference type="Gene3D" id="1.10.260.40">
    <property type="entry name" value="lambda repressor-like DNA-binding domains"/>
    <property type="match status" value="1"/>
</dbReference>
<organism evidence="8 9">
    <name type="scientific">Dyadobacter psychrophilus</name>
    <dbReference type="NCBI Taxonomy" id="651661"/>
    <lineage>
        <taxon>Bacteria</taxon>
        <taxon>Pseudomonadati</taxon>
        <taxon>Bacteroidota</taxon>
        <taxon>Cytophagia</taxon>
        <taxon>Cytophagales</taxon>
        <taxon>Spirosomataceae</taxon>
        <taxon>Dyadobacter</taxon>
    </lineage>
</organism>
<dbReference type="SMART" id="SM00530">
    <property type="entry name" value="HTH_XRE"/>
    <property type="match status" value="1"/>
</dbReference>
<name>A0A1T5ET88_9BACT</name>
<keyword evidence="5 6" id="KW-0472">Membrane</keyword>
<dbReference type="GO" id="GO:0003700">
    <property type="term" value="F:DNA-binding transcription factor activity"/>
    <property type="evidence" value="ECO:0007669"/>
    <property type="project" value="TreeGrafter"/>
</dbReference>
<reference evidence="9" key="1">
    <citation type="submission" date="2017-02" db="EMBL/GenBank/DDBJ databases">
        <authorList>
            <person name="Varghese N."/>
            <person name="Submissions S."/>
        </authorList>
    </citation>
    <scope>NUCLEOTIDE SEQUENCE [LARGE SCALE GENOMIC DNA]</scope>
    <source>
        <strain evidence="9">DSM 22270</strain>
    </source>
</reference>
<dbReference type="EMBL" id="FUZA01000002">
    <property type="protein sequence ID" value="SKB87142.1"/>
    <property type="molecule type" value="Genomic_DNA"/>
</dbReference>
<dbReference type="OrthoDB" id="1357763at2"/>
<dbReference type="Proteomes" id="UP000190897">
    <property type="component" value="Unassembled WGS sequence"/>
</dbReference>
<dbReference type="Pfam" id="PF01381">
    <property type="entry name" value="HTH_3"/>
    <property type="match status" value="1"/>
</dbReference>
<keyword evidence="9" id="KW-1185">Reference proteome</keyword>
<dbReference type="InterPro" id="IPR001387">
    <property type="entry name" value="Cro/C1-type_HTH"/>
</dbReference>
<comment type="subcellular location">
    <subcellularLocation>
        <location evidence="1">Membrane</location>
        <topology evidence="1">Multi-pass membrane protein</topology>
    </subcellularLocation>
</comment>
<dbReference type="PANTHER" id="PTHR46797">
    <property type="entry name" value="HTH-TYPE TRANSCRIPTIONAL REGULATOR"/>
    <property type="match status" value="1"/>
</dbReference>
<evidence type="ECO:0000256" key="3">
    <source>
        <dbReference type="ARBA" id="ARBA00022989"/>
    </source>
</evidence>
<feature type="transmembrane region" description="Helical" evidence="6">
    <location>
        <begin position="90"/>
        <end position="109"/>
    </location>
</feature>
<keyword evidence="3 6" id="KW-1133">Transmembrane helix</keyword>
<dbReference type="RefSeq" id="WP_082215196.1">
    <property type="nucleotide sequence ID" value="NZ_FUZA01000002.1"/>
</dbReference>
<evidence type="ECO:0000259" key="7">
    <source>
        <dbReference type="PROSITE" id="PS50943"/>
    </source>
</evidence>